<dbReference type="Pfam" id="PF18029">
    <property type="entry name" value="Glyoxalase_6"/>
    <property type="match status" value="1"/>
</dbReference>
<keyword evidence="3" id="KW-1185">Reference proteome</keyword>
<dbReference type="SUPFAM" id="SSF54593">
    <property type="entry name" value="Glyoxalase/Bleomycin resistance protein/Dihydroxybiphenyl dioxygenase"/>
    <property type="match status" value="1"/>
</dbReference>
<dbReference type="InterPro" id="IPR041581">
    <property type="entry name" value="Glyoxalase_6"/>
</dbReference>
<dbReference type="RefSeq" id="WP_044199337.1">
    <property type="nucleotide sequence ID" value="NZ_JMCB01000031.1"/>
</dbReference>
<dbReference type="InterPro" id="IPR029068">
    <property type="entry name" value="Glyas_Bleomycin-R_OHBP_Dase"/>
</dbReference>
<keyword evidence="2" id="KW-0456">Lyase</keyword>
<reference evidence="2 3" key="1">
    <citation type="submission" date="2014-04" db="EMBL/GenBank/DDBJ databases">
        <title>Genome assembly of Hyalangium minutum DSM 14724.</title>
        <authorList>
            <person name="Sharma G."/>
            <person name="Subramanian S."/>
        </authorList>
    </citation>
    <scope>NUCLEOTIDE SEQUENCE [LARGE SCALE GENOMIC DNA]</scope>
    <source>
        <strain evidence="2 3">DSM 14724</strain>
    </source>
</reference>
<gene>
    <name evidence="2" type="ORF">DB31_6005</name>
</gene>
<name>A0A085VXH1_9BACT</name>
<evidence type="ECO:0000313" key="2">
    <source>
        <dbReference type="EMBL" id="KFE60134.1"/>
    </source>
</evidence>
<dbReference type="STRING" id="394096.DB31_6005"/>
<dbReference type="GO" id="GO:0016829">
    <property type="term" value="F:lyase activity"/>
    <property type="evidence" value="ECO:0007669"/>
    <property type="project" value="UniProtKB-KW"/>
</dbReference>
<dbReference type="InterPro" id="IPR037523">
    <property type="entry name" value="VOC_core"/>
</dbReference>
<dbReference type="AlphaFoldDB" id="A0A085VXH1"/>
<evidence type="ECO:0000259" key="1">
    <source>
        <dbReference type="PROSITE" id="PS51819"/>
    </source>
</evidence>
<dbReference type="PANTHER" id="PTHR21366:SF22">
    <property type="entry name" value="VOC DOMAIN-CONTAINING PROTEIN"/>
    <property type="match status" value="1"/>
</dbReference>
<protein>
    <submittedName>
        <fullName evidence="2">Putative lyase</fullName>
    </submittedName>
</protein>
<organism evidence="2 3">
    <name type="scientific">Hyalangium minutum</name>
    <dbReference type="NCBI Taxonomy" id="394096"/>
    <lineage>
        <taxon>Bacteria</taxon>
        <taxon>Pseudomonadati</taxon>
        <taxon>Myxococcota</taxon>
        <taxon>Myxococcia</taxon>
        <taxon>Myxococcales</taxon>
        <taxon>Cystobacterineae</taxon>
        <taxon>Archangiaceae</taxon>
        <taxon>Hyalangium</taxon>
    </lineage>
</organism>
<accession>A0A085VXH1</accession>
<proteinExistence type="predicted"/>
<comment type="caution">
    <text evidence="2">The sequence shown here is derived from an EMBL/GenBank/DDBJ whole genome shotgun (WGS) entry which is preliminary data.</text>
</comment>
<sequence length="136" mass="14823">MVELRVCIDVDDLDKAIGFYTEVLGLKVGRRFGDSGAELLGGSAPIDLLAKPAGSQPSPNSFSMRDYRRHWTPVHLDFVVTDVEAAVERAKAQGAVLEHPIKDQPWGRLALLADPFGHGICFLQFKGRGYDELGGS</sequence>
<dbReference type="PATRIC" id="fig|394096.3.peg.8723"/>
<dbReference type="Gene3D" id="3.10.180.10">
    <property type="entry name" value="2,3-Dihydroxybiphenyl 1,2-Dioxygenase, domain 1"/>
    <property type="match status" value="1"/>
</dbReference>
<dbReference type="EMBL" id="JMCB01000031">
    <property type="protein sequence ID" value="KFE60134.1"/>
    <property type="molecule type" value="Genomic_DNA"/>
</dbReference>
<dbReference type="OrthoDB" id="5522469at2"/>
<evidence type="ECO:0000313" key="3">
    <source>
        <dbReference type="Proteomes" id="UP000028725"/>
    </source>
</evidence>
<feature type="domain" description="VOC" evidence="1">
    <location>
        <begin position="1"/>
        <end position="125"/>
    </location>
</feature>
<dbReference type="PANTHER" id="PTHR21366">
    <property type="entry name" value="GLYOXALASE FAMILY PROTEIN"/>
    <property type="match status" value="1"/>
</dbReference>
<dbReference type="PROSITE" id="PS51819">
    <property type="entry name" value="VOC"/>
    <property type="match status" value="1"/>
</dbReference>
<dbReference type="InterPro" id="IPR050383">
    <property type="entry name" value="GlyoxalaseI/FosfomycinResist"/>
</dbReference>
<dbReference type="Proteomes" id="UP000028725">
    <property type="component" value="Unassembled WGS sequence"/>
</dbReference>